<reference evidence="3" key="1">
    <citation type="submission" date="2022-07" db="EMBL/GenBank/DDBJ databases">
        <authorList>
            <person name="Macas J."/>
            <person name="Novak P."/>
            <person name="Neumann P."/>
        </authorList>
    </citation>
    <scope>NUCLEOTIDE SEQUENCE</scope>
</reference>
<dbReference type="GO" id="GO:0003700">
    <property type="term" value="F:DNA-binding transcription factor activity"/>
    <property type="evidence" value="ECO:0007669"/>
    <property type="project" value="InterPro"/>
</dbReference>
<protein>
    <recommendedName>
        <fullName evidence="2">K-box domain-containing protein</fullName>
    </recommendedName>
</protein>
<sequence length="221" mass="25077">MQQVLARQNMQSNKMENLDNHHDHAPIELEDNRTHAKLMKDCMDKDRQLRQLMGEDIQELDMDDLITLEKQMERGLSRVLKMKGRTYAITRICIGYTSKCAARLCGSNIKIKLLLGYKSKGQNALVLHETLHLNEITALKNQGAFLKEENEQMKHFVHQQMGRGEKPPSDQLVPGQSDNSISEACSPTISQSCHGHSDTSLKLGLPFPTEVTRKWGLTPMI</sequence>
<proteinExistence type="predicted"/>
<evidence type="ECO:0000313" key="4">
    <source>
        <dbReference type="Proteomes" id="UP001152523"/>
    </source>
</evidence>
<name>A0AAV0E7D4_9ASTE</name>
<evidence type="ECO:0000313" key="3">
    <source>
        <dbReference type="EMBL" id="CAH9116545.1"/>
    </source>
</evidence>
<dbReference type="Proteomes" id="UP001152523">
    <property type="component" value="Unassembled WGS sequence"/>
</dbReference>
<dbReference type="GO" id="GO:0005634">
    <property type="term" value="C:nucleus"/>
    <property type="evidence" value="ECO:0007669"/>
    <property type="project" value="InterPro"/>
</dbReference>
<dbReference type="PROSITE" id="PS51297">
    <property type="entry name" value="K_BOX"/>
    <property type="match status" value="1"/>
</dbReference>
<evidence type="ECO:0000256" key="1">
    <source>
        <dbReference type="SAM" id="MobiDB-lite"/>
    </source>
</evidence>
<feature type="domain" description="K-box" evidence="2">
    <location>
        <begin position="28"/>
        <end position="164"/>
    </location>
</feature>
<evidence type="ECO:0000259" key="2">
    <source>
        <dbReference type="PROSITE" id="PS51297"/>
    </source>
</evidence>
<dbReference type="InterPro" id="IPR002487">
    <property type="entry name" value="TF_Kbox"/>
</dbReference>
<comment type="caution">
    <text evidence="3">The sequence shown here is derived from an EMBL/GenBank/DDBJ whole genome shotgun (WGS) entry which is preliminary data.</text>
</comment>
<gene>
    <name evidence="3" type="ORF">CEPIT_LOCUS21517</name>
</gene>
<dbReference type="EMBL" id="CAMAPF010000282">
    <property type="protein sequence ID" value="CAH9116545.1"/>
    <property type="molecule type" value="Genomic_DNA"/>
</dbReference>
<feature type="region of interest" description="Disordered" evidence="1">
    <location>
        <begin position="159"/>
        <end position="182"/>
    </location>
</feature>
<organism evidence="3 4">
    <name type="scientific">Cuscuta epithymum</name>
    <dbReference type="NCBI Taxonomy" id="186058"/>
    <lineage>
        <taxon>Eukaryota</taxon>
        <taxon>Viridiplantae</taxon>
        <taxon>Streptophyta</taxon>
        <taxon>Embryophyta</taxon>
        <taxon>Tracheophyta</taxon>
        <taxon>Spermatophyta</taxon>
        <taxon>Magnoliopsida</taxon>
        <taxon>eudicotyledons</taxon>
        <taxon>Gunneridae</taxon>
        <taxon>Pentapetalae</taxon>
        <taxon>asterids</taxon>
        <taxon>lamiids</taxon>
        <taxon>Solanales</taxon>
        <taxon>Convolvulaceae</taxon>
        <taxon>Cuscuteae</taxon>
        <taxon>Cuscuta</taxon>
        <taxon>Cuscuta subgen. Cuscuta</taxon>
    </lineage>
</organism>
<keyword evidence="4" id="KW-1185">Reference proteome</keyword>
<dbReference type="Pfam" id="PF01486">
    <property type="entry name" value="K-box"/>
    <property type="match status" value="1"/>
</dbReference>
<dbReference type="AlphaFoldDB" id="A0AAV0E7D4"/>
<accession>A0AAV0E7D4</accession>